<dbReference type="InterPro" id="IPR036388">
    <property type="entry name" value="WH-like_DNA-bd_sf"/>
</dbReference>
<sequence length="305" mass="33458">MLDTVSINQLRTFVAVCEEMSFTGAARRLRRAQSAVSHAISALEAALGLELFQRDARKAELTAAGRGLLPDARAVIARMEEMKNRAKSMSAEGVPSLSIAVDTYFPRGRLIDCLRALERESPTAAISLRMITMQGGEALVLAGSCSLAVTVSDVPEIKKGAIERHWLCEVEMVTVCAPTHPLANIERPISLEQFGQHVQLVVTDNQPGAEKTQMGVAGERQWLVNDLAAKRDLLISGLSWGHMPVNLVAEDLAVGRLVELRRRAWHLRPLVFVLSRMRGSELSPFEERAVQLLADRAVSDSSQYP</sequence>
<dbReference type="Pfam" id="PF00126">
    <property type="entry name" value="HTH_1"/>
    <property type="match status" value="1"/>
</dbReference>
<dbReference type="SUPFAM" id="SSF53850">
    <property type="entry name" value="Periplasmic binding protein-like II"/>
    <property type="match status" value="1"/>
</dbReference>
<dbReference type="Pfam" id="PF03466">
    <property type="entry name" value="LysR_substrate"/>
    <property type="match status" value="1"/>
</dbReference>
<protein>
    <submittedName>
        <fullName evidence="6">LysR family transcriptional regulator</fullName>
    </submittedName>
</protein>
<evidence type="ECO:0000313" key="7">
    <source>
        <dbReference type="Proteomes" id="UP000035963"/>
    </source>
</evidence>
<dbReference type="PANTHER" id="PTHR30126:SF91">
    <property type="entry name" value="LYSR FAMILY TRANSCRIPTIONAL REGULATOR"/>
    <property type="match status" value="1"/>
</dbReference>
<dbReference type="GO" id="GO:0003700">
    <property type="term" value="F:DNA-binding transcription factor activity"/>
    <property type="evidence" value="ECO:0007669"/>
    <property type="project" value="InterPro"/>
</dbReference>
<dbReference type="SUPFAM" id="SSF46785">
    <property type="entry name" value="Winged helix' DNA-binding domain"/>
    <property type="match status" value="1"/>
</dbReference>
<proteinExistence type="inferred from homology"/>
<accession>A0A0J1D355</accession>
<dbReference type="GO" id="GO:0000976">
    <property type="term" value="F:transcription cis-regulatory region binding"/>
    <property type="evidence" value="ECO:0007669"/>
    <property type="project" value="TreeGrafter"/>
</dbReference>
<evidence type="ECO:0000256" key="3">
    <source>
        <dbReference type="ARBA" id="ARBA00023125"/>
    </source>
</evidence>
<dbReference type="PANTHER" id="PTHR30126">
    <property type="entry name" value="HTH-TYPE TRANSCRIPTIONAL REGULATOR"/>
    <property type="match status" value="1"/>
</dbReference>
<dbReference type="Proteomes" id="UP000035963">
    <property type="component" value="Unassembled WGS sequence"/>
</dbReference>
<name>A0A0J1D355_9BURK</name>
<organism evidence="6 7">
    <name type="scientific">Caballeronia mineralivorans PML1(12)</name>
    <dbReference type="NCBI Taxonomy" id="908627"/>
    <lineage>
        <taxon>Bacteria</taxon>
        <taxon>Pseudomonadati</taxon>
        <taxon>Pseudomonadota</taxon>
        <taxon>Betaproteobacteria</taxon>
        <taxon>Burkholderiales</taxon>
        <taxon>Burkholderiaceae</taxon>
        <taxon>Caballeronia</taxon>
    </lineage>
</organism>
<gene>
    <name evidence="6" type="ORF">EOS_05520</name>
</gene>
<keyword evidence="4" id="KW-0804">Transcription</keyword>
<evidence type="ECO:0000256" key="4">
    <source>
        <dbReference type="ARBA" id="ARBA00023163"/>
    </source>
</evidence>
<evidence type="ECO:0000256" key="2">
    <source>
        <dbReference type="ARBA" id="ARBA00023015"/>
    </source>
</evidence>
<dbReference type="RefSeq" id="WP_047845604.1">
    <property type="nucleotide sequence ID" value="NZ_AEJF01000051.1"/>
</dbReference>
<dbReference type="Gene3D" id="3.40.190.290">
    <property type="match status" value="1"/>
</dbReference>
<reference evidence="6 7" key="1">
    <citation type="journal article" date="2015" name="Genome Announc.">
        <title>Draft Genome Sequence of Burkholderia sp. Strain PML1(12), an Ectomycorrhizosphere-Inhabiting Bacterium with Effective Mineral-Weathering Ability.</title>
        <authorList>
            <person name="Uroz S."/>
            <person name="Oger P."/>
        </authorList>
    </citation>
    <scope>NUCLEOTIDE SEQUENCE [LARGE SCALE GENOMIC DNA]</scope>
    <source>
        <strain evidence="7">PML1(12)</strain>
    </source>
</reference>
<dbReference type="PROSITE" id="PS50931">
    <property type="entry name" value="HTH_LYSR"/>
    <property type="match status" value="1"/>
</dbReference>
<dbReference type="OrthoDB" id="196624at2"/>
<comment type="caution">
    <text evidence="6">The sequence shown here is derived from an EMBL/GenBank/DDBJ whole genome shotgun (WGS) entry which is preliminary data.</text>
</comment>
<keyword evidence="7" id="KW-1185">Reference proteome</keyword>
<evidence type="ECO:0000256" key="1">
    <source>
        <dbReference type="ARBA" id="ARBA00009437"/>
    </source>
</evidence>
<keyword evidence="3" id="KW-0238">DNA-binding</keyword>
<keyword evidence="2" id="KW-0805">Transcription regulation</keyword>
<dbReference type="PATRIC" id="fig|908627.4.peg.1216"/>
<evidence type="ECO:0000313" key="6">
    <source>
        <dbReference type="EMBL" id="KLU27154.1"/>
    </source>
</evidence>
<dbReference type="InterPro" id="IPR036390">
    <property type="entry name" value="WH_DNA-bd_sf"/>
</dbReference>
<dbReference type="InterPro" id="IPR000847">
    <property type="entry name" value="LysR_HTH_N"/>
</dbReference>
<dbReference type="PRINTS" id="PR00039">
    <property type="entry name" value="HTHLYSR"/>
</dbReference>
<dbReference type="Gene3D" id="1.10.10.10">
    <property type="entry name" value="Winged helix-like DNA-binding domain superfamily/Winged helix DNA-binding domain"/>
    <property type="match status" value="1"/>
</dbReference>
<dbReference type="EMBL" id="AEJF01000051">
    <property type="protein sequence ID" value="KLU27154.1"/>
    <property type="molecule type" value="Genomic_DNA"/>
</dbReference>
<comment type="similarity">
    <text evidence="1">Belongs to the LysR transcriptional regulatory family.</text>
</comment>
<feature type="domain" description="HTH lysR-type" evidence="5">
    <location>
        <begin position="5"/>
        <end position="62"/>
    </location>
</feature>
<evidence type="ECO:0000259" key="5">
    <source>
        <dbReference type="PROSITE" id="PS50931"/>
    </source>
</evidence>
<dbReference type="FunFam" id="1.10.10.10:FF:000001">
    <property type="entry name" value="LysR family transcriptional regulator"/>
    <property type="match status" value="1"/>
</dbReference>
<dbReference type="AlphaFoldDB" id="A0A0J1D355"/>
<dbReference type="InterPro" id="IPR005119">
    <property type="entry name" value="LysR_subst-bd"/>
</dbReference>